<dbReference type="GO" id="GO:1902600">
    <property type="term" value="P:proton transmembrane transport"/>
    <property type="evidence" value="ECO:0007669"/>
    <property type="project" value="TreeGrafter"/>
</dbReference>
<dbReference type="InterPro" id="IPR018303">
    <property type="entry name" value="ATPase_P-typ_P_site"/>
</dbReference>
<dbReference type="Proteomes" id="UP000244811">
    <property type="component" value="Chromosome 1"/>
</dbReference>
<dbReference type="Pfam" id="PF00702">
    <property type="entry name" value="Hydrolase"/>
    <property type="match status" value="1"/>
</dbReference>
<evidence type="ECO:0000256" key="4">
    <source>
        <dbReference type="ARBA" id="ARBA00022741"/>
    </source>
</evidence>
<dbReference type="NCBIfam" id="TIGR01494">
    <property type="entry name" value="ATPase_P-type"/>
    <property type="match status" value="2"/>
</dbReference>
<feature type="domain" description="Cation-transporting P-type ATPase N-terminal" evidence="11">
    <location>
        <begin position="117"/>
        <end position="192"/>
    </location>
</feature>
<dbReference type="EMBL" id="CP056069">
    <property type="protein sequence ID" value="UKK00508.1"/>
    <property type="molecule type" value="Genomic_DNA"/>
</dbReference>
<protein>
    <submittedName>
        <fullName evidence="12">Cation ATPase</fullName>
    </submittedName>
</protein>
<dbReference type="GO" id="GO:0005886">
    <property type="term" value="C:plasma membrane"/>
    <property type="evidence" value="ECO:0007669"/>
    <property type="project" value="UniProtKB-SubCell"/>
</dbReference>
<feature type="region of interest" description="Disordered" evidence="9">
    <location>
        <begin position="472"/>
        <end position="509"/>
    </location>
</feature>
<keyword evidence="6" id="KW-1278">Translocase</keyword>
<dbReference type="Pfam" id="PF00689">
    <property type="entry name" value="Cation_ATPase_C"/>
    <property type="match status" value="2"/>
</dbReference>
<dbReference type="Gene3D" id="3.40.1110.10">
    <property type="entry name" value="Calcium-transporting ATPase, cytoplasmic domain N"/>
    <property type="match status" value="1"/>
</dbReference>
<dbReference type="SUPFAM" id="SSF56784">
    <property type="entry name" value="HAD-like"/>
    <property type="match status" value="1"/>
</dbReference>
<reference evidence="12" key="1">
    <citation type="submission" date="2022-07" db="EMBL/GenBank/DDBJ databases">
        <title>Evaluation of T. orientalis genome assembly methods using nanopore sequencing and analysis of variation between genomes.</title>
        <authorList>
            <person name="Yam J."/>
            <person name="Micallef M.L."/>
            <person name="Liu M."/>
            <person name="Djordjevic S.P."/>
            <person name="Bogema D.R."/>
            <person name="Jenkins C."/>
        </authorList>
    </citation>
    <scope>NUCLEOTIDE SEQUENCE</scope>
    <source>
        <strain evidence="12">Goon Nure</strain>
    </source>
</reference>
<evidence type="ECO:0000256" key="7">
    <source>
        <dbReference type="ARBA" id="ARBA00022989"/>
    </source>
</evidence>
<dbReference type="Gene3D" id="1.20.1110.10">
    <property type="entry name" value="Calcium-transporting ATPase, transmembrane domain"/>
    <property type="match status" value="2"/>
</dbReference>
<name>A0A976QTB1_THEOR</name>
<dbReference type="InterPro" id="IPR036412">
    <property type="entry name" value="HAD-like_sf"/>
</dbReference>
<evidence type="ECO:0000256" key="2">
    <source>
        <dbReference type="ARBA" id="ARBA00022475"/>
    </source>
</evidence>
<evidence type="ECO:0000256" key="10">
    <source>
        <dbReference type="SAM" id="Phobius"/>
    </source>
</evidence>
<keyword evidence="8 10" id="KW-0472">Membrane</keyword>
<dbReference type="PROSITE" id="PS00154">
    <property type="entry name" value="ATPASE_E1_E2"/>
    <property type="match status" value="1"/>
</dbReference>
<keyword evidence="3 10" id="KW-0812">Transmembrane</keyword>
<evidence type="ECO:0000259" key="11">
    <source>
        <dbReference type="SMART" id="SM00831"/>
    </source>
</evidence>
<dbReference type="GO" id="GO:0005391">
    <property type="term" value="F:P-type sodium:potassium-exchanging transporter activity"/>
    <property type="evidence" value="ECO:0007669"/>
    <property type="project" value="TreeGrafter"/>
</dbReference>
<dbReference type="SUPFAM" id="SSF81653">
    <property type="entry name" value="Calcium ATPase, transduction domain A"/>
    <property type="match status" value="1"/>
</dbReference>
<feature type="transmembrane region" description="Helical" evidence="10">
    <location>
        <begin position="356"/>
        <end position="380"/>
    </location>
</feature>
<feature type="region of interest" description="Disordered" evidence="9">
    <location>
        <begin position="964"/>
        <end position="1058"/>
    </location>
</feature>
<feature type="transmembrane region" description="Helical" evidence="10">
    <location>
        <begin position="1494"/>
        <end position="1518"/>
    </location>
</feature>
<feature type="compositionally biased region" description="Polar residues" evidence="9">
    <location>
        <begin position="1033"/>
        <end position="1055"/>
    </location>
</feature>
<feature type="region of interest" description="Disordered" evidence="9">
    <location>
        <begin position="822"/>
        <end position="866"/>
    </location>
</feature>
<dbReference type="PANTHER" id="PTHR43294:SF21">
    <property type="entry name" value="CATION TRANSPORTING ATPASE"/>
    <property type="match status" value="1"/>
</dbReference>
<dbReference type="InterPro" id="IPR023298">
    <property type="entry name" value="ATPase_P-typ_TM_dom_sf"/>
</dbReference>
<proteinExistence type="predicted"/>
<feature type="transmembrane region" description="Helical" evidence="10">
    <location>
        <begin position="1262"/>
        <end position="1285"/>
    </location>
</feature>
<keyword evidence="2" id="KW-1003">Cell membrane</keyword>
<dbReference type="Gene3D" id="3.40.50.1000">
    <property type="entry name" value="HAD superfamily/HAD-like"/>
    <property type="match status" value="1"/>
</dbReference>
<dbReference type="GO" id="GO:0036376">
    <property type="term" value="P:sodium ion export across plasma membrane"/>
    <property type="evidence" value="ECO:0007669"/>
    <property type="project" value="TreeGrafter"/>
</dbReference>
<feature type="compositionally biased region" description="Basic and acidic residues" evidence="9">
    <location>
        <begin position="827"/>
        <end position="844"/>
    </location>
</feature>
<dbReference type="SFLD" id="SFLDF00027">
    <property type="entry name" value="p-type_atpase"/>
    <property type="match status" value="1"/>
</dbReference>
<evidence type="ECO:0000256" key="8">
    <source>
        <dbReference type="ARBA" id="ARBA00023136"/>
    </source>
</evidence>
<dbReference type="SFLD" id="SFLDS00003">
    <property type="entry name" value="Haloacid_Dehalogenase"/>
    <property type="match status" value="1"/>
</dbReference>
<dbReference type="SUPFAM" id="SSF81665">
    <property type="entry name" value="Calcium ATPase, transmembrane domain M"/>
    <property type="match status" value="1"/>
</dbReference>
<feature type="compositionally biased region" description="Basic residues" evidence="9">
    <location>
        <begin position="967"/>
        <end position="976"/>
    </location>
</feature>
<dbReference type="InterPro" id="IPR050510">
    <property type="entry name" value="Cation_transp_ATPase_P-type"/>
</dbReference>
<dbReference type="GO" id="GO:1990573">
    <property type="term" value="P:potassium ion import across plasma membrane"/>
    <property type="evidence" value="ECO:0007669"/>
    <property type="project" value="TreeGrafter"/>
</dbReference>
<comment type="subcellular location">
    <subcellularLocation>
        <location evidence="1">Cell membrane</location>
        <topology evidence="1">Multi-pass membrane protein</topology>
    </subcellularLocation>
</comment>
<dbReference type="SUPFAM" id="SSF81660">
    <property type="entry name" value="Metal cation-transporting ATPase, ATP-binding domain N"/>
    <property type="match status" value="1"/>
</dbReference>
<feature type="compositionally biased region" description="Basic and acidic residues" evidence="9">
    <location>
        <begin position="490"/>
        <end position="505"/>
    </location>
</feature>
<dbReference type="InterPro" id="IPR023299">
    <property type="entry name" value="ATPase_P-typ_cyto_dom_N"/>
</dbReference>
<dbReference type="InterPro" id="IPR008250">
    <property type="entry name" value="ATPase_P-typ_transduc_dom_A_sf"/>
</dbReference>
<dbReference type="GO" id="GO:0030007">
    <property type="term" value="P:intracellular potassium ion homeostasis"/>
    <property type="evidence" value="ECO:0007669"/>
    <property type="project" value="TreeGrafter"/>
</dbReference>
<evidence type="ECO:0000256" key="9">
    <source>
        <dbReference type="SAM" id="MobiDB-lite"/>
    </source>
</evidence>
<dbReference type="Gene3D" id="2.70.150.10">
    <property type="entry name" value="Calcium-transporting ATPase, cytoplasmic transduction domain A"/>
    <property type="match status" value="1"/>
</dbReference>
<feature type="transmembrane region" description="Helical" evidence="10">
    <location>
        <begin position="196"/>
        <end position="213"/>
    </location>
</feature>
<feature type="transmembrane region" description="Helical" evidence="10">
    <location>
        <begin position="1461"/>
        <end position="1482"/>
    </location>
</feature>
<evidence type="ECO:0000256" key="5">
    <source>
        <dbReference type="ARBA" id="ARBA00022840"/>
    </source>
</evidence>
<feature type="region of interest" description="Disordered" evidence="9">
    <location>
        <begin position="1"/>
        <end position="26"/>
    </location>
</feature>
<dbReference type="SMART" id="SM00831">
    <property type="entry name" value="Cation_ATPase_N"/>
    <property type="match status" value="1"/>
</dbReference>
<keyword evidence="4" id="KW-0547">Nucleotide-binding</keyword>
<dbReference type="GO" id="GO:0006883">
    <property type="term" value="P:intracellular sodium ion homeostasis"/>
    <property type="evidence" value="ECO:0007669"/>
    <property type="project" value="TreeGrafter"/>
</dbReference>
<keyword evidence="7 10" id="KW-1133">Transmembrane helix</keyword>
<evidence type="ECO:0000313" key="12">
    <source>
        <dbReference type="EMBL" id="UKK00508.1"/>
    </source>
</evidence>
<accession>A0A976QTB1</accession>
<gene>
    <name evidence="12" type="ORF">MACK_000581</name>
</gene>
<evidence type="ECO:0000256" key="6">
    <source>
        <dbReference type="ARBA" id="ARBA00022967"/>
    </source>
</evidence>
<feature type="transmembrane region" description="Helical" evidence="10">
    <location>
        <begin position="392"/>
        <end position="418"/>
    </location>
</feature>
<dbReference type="InterPro" id="IPR023214">
    <property type="entry name" value="HAD_sf"/>
</dbReference>
<dbReference type="SFLD" id="SFLDG00002">
    <property type="entry name" value="C1.7:_P-type_atpase_like"/>
    <property type="match status" value="1"/>
</dbReference>
<keyword evidence="5" id="KW-0067">ATP-binding</keyword>
<dbReference type="InterPro" id="IPR044492">
    <property type="entry name" value="P_typ_ATPase_HD_dom"/>
</dbReference>
<organism evidence="12 13">
    <name type="scientific">Theileria orientalis</name>
    <dbReference type="NCBI Taxonomy" id="68886"/>
    <lineage>
        <taxon>Eukaryota</taxon>
        <taxon>Sar</taxon>
        <taxon>Alveolata</taxon>
        <taxon>Apicomplexa</taxon>
        <taxon>Aconoidasida</taxon>
        <taxon>Piroplasmida</taxon>
        <taxon>Theileriidae</taxon>
        <taxon>Theileria</taxon>
    </lineage>
</organism>
<dbReference type="InterPro" id="IPR001757">
    <property type="entry name" value="P_typ_ATPase"/>
</dbReference>
<evidence type="ECO:0000313" key="13">
    <source>
        <dbReference type="Proteomes" id="UP000244811"/>
    </source>
</evidence>
<dbReference type="PANTHER" id="PTHR43294">
    <property type="entry name" value="SODIUM/POTASSIUM-TRANSPORTING ATPASE SUBUNIT ALPHA"/>
    <property type="match status" value="1"/>
</dbReference>
<evidence type="ECO:0000256" key="3">
    <source>
        <dbReference type="ARBA" id="ARBA00022692"/>
    </source>
</evidence>
<sequence>MVEGTSRAHSKESNENGSSNEGYDGIIAPRTSVADANYAMAPYEGDISIQKRISKILSRQSYPGFADIVEMEAVQRLSKSHIDPGAVIEFVKSRDLTKFYEAKQKVEEMHPTSGKSEYAHLPLEEVMNKFGLEDTIQGLSESQILFNREMYGENVLDLGKKAPIWKIFLSQFKSFVIVLLFIAAIASLALKNYIEGGFIIFIVLVNSTMATYMERSAANVLEKLAQLSSPVARVIRNATEMEVTSKEVVPGDILVLKTGDTVVADIRLFEVMEMRINESLLTGESVDVKKTTVSEDMDSPFSTNLCFASTSVVSGFGKGIVVNTGMNTQVGKIAKQLKKASETSKITPLQRGLNRLGGTIGIISTLVLVTIVVVAILTKFDDPTRPNTNRTLSIVLLAVGFAASSIPEGLPMVVTISLSLGAKDMAKENANVLKLPSVETLGCCSIICSDKTGTLTEGKMVTTDMTLFYSSGESNASDGGSSRSSGATPRETKTGKDNNASKKDGTSNAVSKTVSHSSLKFYPTYGFNPRGGVFYSDELTDEFRDKIITMYRKKDFDFGQMKENVMSQLATDGTSGVGEAAAARKSRYMDANRSDKVRYFESMLIRLNMTTCYLNSYNTKLVFDEETNKWTCVGNMTESPLVVAATKCGVTPSIFEDYERLERLEVPFSSKRKMSMTVHKLKKQNHYEYLNLERGTIKFTHVALVKGAPDVLRKYCKYLVMSDSTGREMRVNYDHGLVYDESDGGSSTDGAASPVSRGSTYNYTGSNVVMKMNNALSKASLRVIMIGIVPLTDEDVGQLSSFDDSEERQHYILTGKKGVRVGSSEASEGKVDAHTKLSDARERVGSISSNDPRRSSPKFGSMGENEGAGEVEGRVVLLGITGSFDPPRPGVRDAIETCRSAGVRVIMITGDQKTTAVAIGKQIGITEMGEFGYSTRTNWKSRSRLFGRVKSGLQYIRKQSIELTGRMSHHSSRRGSGHQSSQQGNKDNKHSGTQSKQPNEYDQDEHAGQKEKITHLNTLNKESSNESHRENNHQSLSSESQTDNNQRYSQYSQRSDLSEELGLECSHLHVNNNPSMDYLPDEEIDLITSKYNVFCRAQPEDKVAIVNSLKRKGEITAMTGDGVNDAAALKTADIGISMGINGTDVAKGASELVLLDDNFCTIVNAVRAGRTIYSNIQKFVSFLLGTNIGEILYLTTSIIIRTLPPVEALQILFLNFLTDGCPAVALSREPADDDAMKKPPRRPKTPIMTKEWWLLGNLPHTIFEALAVIAAILVGLYLCTGVLTLNDIHGQCKYVHLNDASGTSHELVYFCKSYEYVLSRKYTGWVTNVNYFDPHEKKMKVFLGATKGRVYQLRSDDPSLHPTLKAKFADMSAEKLAELDAEMGRWVELDENGWPKSKASQVVGKGKLYGAGETGYREIVGRKATQARTISFITAVWSEMLRAYTVRSWDYFYKVFNRNPWMHFACSLSATVTFALTVIPGVSTVLHVSSLPYWQYLLSIAFALTTLILDECISKVLYKSLKKKGKVE</sequence>
<dbReference type="InterPro" id="IPR059000">
    <property type="entry name" value="ATPase_P-type_domA"/>
</dbReference>
<dbReference type="PRINTS" id="PR00119">
    <property type="entry name" value="CATATPASE"/>
</dbReference>
<dbReference type="InterPro" id="IPR006068">
    <property type="entry name" value="ATPase_P-typ_cation-transptr_C"/>
</dbReference>
<evidence type="ECO:0000256" key="1">
    <source>
        <dbReference type="ARBA" id="ARBA00004651"/>
    </source>
</evidence>
<dbReference type="Pfam" id="PF13246">
    <property type="entry name" value="Cation_ATPase"/>
    <property type="match status" value="1"/>
</dbReference>
<feature type="compositionally biased region" description="Basic and acidic residues" evidence="9">
    <location>
        <begin position="1004"/>
        <end position="1014"/>
    </location>
</feature>
<dbReference type="GO" id="GO:0016887">
    <property type="term" value="F:ATP hydrolysis activity"/>
    <property type="evidence" value="ECO:0007669"/>
    <property type="project" value="InterPro"/>
</dbReference>
<feature type="compositionally biased region" description="Low complexity" evidence="9">
    <location>
        <begin position="474"/>
        <end position="486"/>
    </location>
</feature>
<feature type="transmembrane region" description="Helical" evidence="10">
    <location>
        <begin position="167"/>
        <end position="190"/>
    </location>
</feature>
<dbReference type="InterPro" id="IPR004014">
    <property type="entry name" value="ATPase_P-typ_cation-transptr_N"/>
</dbReference>
<dbReference type="Pfam" id="PF00690">
    <property type="entry name" value="Cation_ATPase_N"/>
    <property type="match status" value="1"/>
</dbReference>
<dbReference type="Pfam" id="PF00122">
    <property type="entry name" value="E1-E2_ATPase"/>
    <property type="match status" value="1"/>
</dbReference>
<feature type="compositionally biased region" description="Basic and acidic residues" evidence="9">
    <location>
        <begin position="1023"/>
        <end position="1032"/>
    </location>
</feature>
<feature type="compositionally biased region" description="Polar residues" evidence="9">
    <location>
        <begin position="991"/>
        <end position="1000"/>
    </location>
</feature>
<dbReference type="GO" id="GO:0005524">
    <property type="term" value="F:ATP binding"/>
    <property type="evidence" value="ECO:0007669"/>
    <property type="project" value="UniProtKB-KW"/>
</dbReference>